<keyword evidence="9" id="KW-1015">Disulfide bond</keyword>
<keyword evidence="8" id="KW-0378">Hydrolase</keyword>
<dbReference type="GO" id="GO:0042742">
    <property type="term" value="P:defense response to bacterium"/>
    <property type="evidence" value="ECO:0007669"/>
    <property type="project" value="UniProtKB-KW"/>
</dbReference>
<reference evidence="13" key="1">
    <citation type="submission" date="2022-06" db="EMBL/GenBank/DDBJ databases">
        <title>Amycolatopsis iheyaensis sp. nov., a new species of the genus Amycolatopsis isolated from soil in Iheya island, Japan.</title>
        <authorList>
            <person name="Ngamcharungchit C."/>
            <person name="Kanto H."/>
            <person name="Take A."/>
            <person name="Intra B."/>
            <person name="Matsumoto A."/>
            <person name="Panbangred W."/>
            <person name="Inahashi Y."/>
        </authorList>
    </citation>
    <scope>NUCLEOTIDE SEQUENCE</scope>
    <source>
        <strain evidence="13">OK19-0408</strain>
    </source>
</reference>
<evidence type="ECO:0000256" key="11">
    <source>
        <dbReference type="ARBA" id="ARBA00055588"/>
    </source>
</evidence>
<evidence type="ECO:0000313" key="14">
    <source>
        <dbReference type="Proteomes" id="UP001144096"/>
    </source>
</evidence>
<comment type="similarity">
    <text evidence="3">Belongs to the glycosyl hydrolase 25 family.</text>
</comment>
<dbReference type="PROSITE" id="PS51904">
    <property type="entry name" value="GLYCOSYL_HYDROL_F25_2"/>
    <property type="match status" value="1"/>
</dbReference>
<comment type="subcellular location">
    <subcellularLocation>
        <location evidence="2">Secreted</location>
    </subcellularLocation>
</comment>
<comment type="catalytic activity">
    <reaction evidence="1">
        <text>Hydrolysis of (1-&gt;4)-beta-linkages between N-acetylmuramic acid and N-acetyl-D-glucosamine residues in a peptidoglycan and between N-acetyl-D-glucosamine residues in chitodextrins.</text>
        <dbReference type="EC" id="3.2.1.17"/>
    </reaction>
</comment>
<dbReference type="FunFam" id="3.20.20.80:FF:000060">
    <property type="entry name" value="Lysozyme M1"/>
    <property type="match status" value="1"/>
</dbReference>
<dbReference type="InterPro" id="IPR017853">
    <property type="entry name" value="GH"/>
</dbReference>
<evidence type="ECO:0000256" key="9">
    <source>
        <dbReference type="ARBA" id="ARBA00023157"/>
    </source>
</evidence>
<dbReference type="GO" id="GO:0016998">
    <property type="term" value="P:cell wall macromolecule catabolic process"/>
    <property type="evidence" value="ECO:0007669"/>
    <property type="project" value="InterPro"/>
</dbReference>
<dbReference type="GO" id="GO:0005576">
    <property type="term" value="C:extracellular region"/>
    <property type="evidence" value="ECO:0007669"/>
    <property type="project" value="UniProtKB-SubCell"/>
</dbReference>
<keyword evidence="10" id="KW-0326">Glycosidase</keyword>
<dbReference type="EC" id="3.2.1.17" evidence="4"/>
<comment type="function">
    <text evidence="11">This enzyme has both lysozyme (acetylmuramidase) and diacetylmuramidase activities.</text>
</comment>
<evidence type="ECO:0000256" key="4">
    <source>
        <dbReference type="ARBA" id="ARBA00012732"/>
    </source>
</evidence>
<dbReference type="EMBL" id="JAMXQV010000030">
    <property type="protein sequence ID" value="MCR6489185.1"/>
    <property type="molecule type" value="Genomic_DNA"/>
</dbReference>
<keyword evidence="12" id="KW-0732">Signal</keyword>
<dbReference type="AlphaFoldDB" id="A0A9X2NLV2"/>
<evidence type="ECO:0000256" key="10">
    <source>
        <dbReference type="ARBA" id="ARBA00023295"/>
    </source>
</evidence>
<dbReference type="SMART" id="SM00641">
    <property type="entry name" value="Glyco_25"/>
    <property type="match status" value="1"/>
</dbReference>
<evidence type="ECO:0000256" key="5">
    <source>
        <dbReference type="ARBA" id="ARBA00022525"/>
    </source>
</evidence>
<gene>
    <name evidence="13" type="ORF">M8542_40815</name>
</gene>
<evidence type="ECO:0000256" key="6">
    <source>
        <dbReference type="ARBA" id="ARBA00022529"/>
    </source>
</evidence>
<accession>A0A9X2NLV2</accession>
<evidence type="ECO:0000256" key="2">
    <source>
        <dbReference type="ARBA" id="ARBA00004613"/>
    </source>
</evidence>
<dbReference type="Gene3D" id="3.20.20.80">
    <property type="entry name" value="Glycosidases"/>
    <property type="match status" value="1"/>
</dbReference>
<dbReference type="PANTHER" id="PTHR34135:SF2">
    <property type="entry name" value="LYSOZYME"/>
    <property type="match status" value="1"/>
</dbReference>
<dbReference type="RefSeq" id="WP_257925756.1">
    <property type="nucleotide sequence ID" value="NZ_JAMXQV010000030.1"/>
</dbReference>
<dbReference type="SUPFAM" id="SSF51445">
    <property type="entry name" value="(Trans)glycosidases"/>
    <property type="match status" value="1"/>
</dbReference>
<comment type="caution">
    <text evidence="13">The sequence shown here is derived from an EMBL/GenBank/DDBJ whole genome shotgun (WGS) entry which is preliminary data.</text>
</comment>
<protein>
    <recommendedName>
        <fullName evidence="4">lysozyme</fullName>
        <ecNumber evidence="4">3.2.1.17</ecNumber>
    </recommendedName>
</protein>
<organism evidence="13 14">
    <name type="scientific">Amycolatopsis iheyensis</name>
    <dbReference type="NCBI Taxonomy" id="2945988"/>
    <lineage>
        <taxon>Bacteria</taxon>
        <taxon>Bacillati</taxon>
        <taxon>Actinomycetota</taxon>
        <taxon>Actinomycetes</taxon>
        <taxon>Pseudonocardiales</taxon>
        <taxon>Pseudonocardiaceae</taxon>
        <taxon>Amycolatopsis</taxon>
    </lineage>
</organism>
<keyword evidence="14" id="KW-1185">Reference proteome</keyword>
<dbReference type="GO" id="GO:0009253">
    <property type="term" value="P:peptidoglycan catabolic process"/>
    <property type="evidence" value="ECO:0007669"/>
    <property type="project" value="InterPro"/>
</dbReference>
<dbReference type="Proteomes" id="UP001144096">
    <property type="component" value="Unassembled WGS sequence"/>
</dbReference>
<feature type="chain" id="PRO_5040840777" description="lysozyme" evidence="12">
    <location>
        <begin position="26"/>
        <end position="600"/>
    </location>
</feature>
<dbReference type="GO" id="GO:0016052">
    <property type="term" value="P:carbohydrate catabolic process"/>
    <property type="evidence" value="ECO:0007669"/>
    <property type="project" value="TreeGrafter"/>
</dbReference>
<dbReference type="GO" id="GO:0003796">
    <property type="term" value="F:lysozyme activity"/>
    <property type="evidence" value="ECO:0007669"/>
    <property type="project" value="UniProtKB-EC"/>
</dbReference>
<evidence type="ECO:0000256" key="12">
    <source>
        <dbReference type="SAM" id="SignalP"/>
    </source>
</evidence>
<keyword evidence="6" id="KW-0929">Antimicrobial</keyword>
<dbReference type="InterPro" id="IPR013207">
    <property type="entry name" value="LGFP"/>
</dbReference>
<evidence type="ECO:0000313" key="13">
    <source>
        <dbReference type="EMBL" id="MCR6489185.1"/>
    </source>
</evidence>
<sequence length="600" mass="63044">MVVRALVVVPALLAGMLLSTTHARASTTPAHPESDFMGSMVHRVEGHGAARGVARATASATAGNAPGMDVSHWQNSVDWTTAVHNGATFAYLKATEGTTYVDPQFAAGYAGSAAAGLMRGAYHFALPDTSSGVAQATYFLGQGGGWVGDGHTLPPVLDIEYNPYGTADWAGWCYGLTPAQLTAWITDFTTTVHDRTNRWPAIYTTNGWWANCTGGAAGTAVNSPLWIAHNGTDPGTIPGGWTTYTFWQYADSGVFPGDQDYFNGTADQVRAAALGSGPDKIAEHYAALGGAASYLGAPVGAETPVAGGWEQKYTGGVIDYAPNTGAWAVHGDLLTAYQRLGGPGGALGFPVGDETGTPDGVGRYNDFAAGSIYTSPGTGAHSVQGEIRQKWRALGAEKGLGYPTTDETATPDGTARYNHFSAAASIYWTPATGAHNVQGEIRKKWAALGWERGLGYPTTDETSTPDGVARYNHFTGSASVYYTVGTGAHSVQGEIRKKWAALGWERGLGYPTTDETSTPDGVGRYNHFTNSASVYWTAGTGAWSIGGAIRDKWASLGWERSALGYPTSDEYGVPGGRRNTFQHGGITYNTTTGTTQVTYS</sequence>
<evidence type="ECO:0000256" key="1">
    <source>
        <dbReference type="ARBA" id="ARBA00000632"/>
    </source>
</evidence>
<evidence type="ECO:0000256" key="8">
    <source>
        <dbReference type="ARBA" id="ARBA00022801"/>
    </source>
</evidence>
<dbReference type="Pfam" id="PF08310">
    <property type="entry name" value="LGFP"/>
    <property type="match status" value="6"/>
</dbReference>
<name>A0A9X2NLV2_9PSEU</name>
<dbReference type="GO" id="GO:0031640">
    <property type="term" value="P:killing of cells of another organism"/>
    <property type="evidence" value="ECO:0007669"/>
    <property type="project" value="UniProtKB-KW"/>
</dbReference>
<dbReference type="PANTHER" id="PTHR34135">
    <property type="entry name" value="LYSOZYME"/>
    <property type="match status" value="1"/>
</dbReference>
<keyword evidence="5" id="KW-0964">Secreted</keyword>
<feature type="signal peptide" evidence="12">
    <location>
        <begin position="1"/>
        <end position="25"/>
    </location>
</feature>
<keyword evidence="7" id="KW-0081">Bacteriolytic enzyme</keyword>
<dbReference type="InterPro" id="IPR018077">
    <property type="entry name" value="Glyco_hydro_fam25_subgr"/>
</dbReference>
<evidence type="ECO:0000256" key="7">
    <source>
        <dbReference type="ARBA" id="ARBA00022638"/>
    </source>
</evidence>
<proteinExistence type="inferred from homology"/>
<evidence type="ECO:0000256" key="3">
    <source>
        <dbReference type="ARBA" id="ARBA00010646"/>
    </source>
</evidence>
<dbReference type="Pfam" id="PF01183">
    <property type="entry name" value="Glyco_hydro_25"/>
    <property type="match status" value="1"/>
</dbReference>
<dbReference type="InterPro" id="IPR002053">
    <property type="entry name" value="Glyco_hydro_25"/>
</dbReference>